<evidence type="ECO:0000256" key="5">
    <source>
        <dbReference type="ARBA" id="ARBA00023136"/>
    </source>
</evidence>
<comment type="subcellular location">
    <subcellularLocation>
        <location evidence="1 6">Membrane</location>
        <topology evidence="1 6">Multi-pass membrane protein</topology>
    </subcellularLocation>
</comment>
<evidence type="ECO:0000313" key="8">
    <source>
        <dbReference type="Proteomes" id="UP000580250"/>
    </source>
</evidence>
<evidence type="ECO:0000313" key="7">
    <source>
        <dbReference type="EMBL" id="CAD2147309.1"/>
    </source>
</evidence>
<feature type="transmembrane region" description="Helical" evidence="6">
    <location>
        <begin position="55"/>
        <end position="79"/>
    </location>
</feature>
<keyword evidence="5 6" id="KW-0472">Membrane</keyword>
<evidence type="ECO:0000256" key="2">
    <source>
        <dbReference type="ARBA" id="ARBA00006840"/>
    </source>
</evidence>
<evidence type="ECO:0000256" key="3">
    <source>
        <dbReference type="ARBA" id="ARBA00022692"/>
    </source>
</evidence>
<dbReference type="EMBL" id="CAJEWN010000039">
    <property type="protein sequence ID" value="CAD2147309.1"/>
    <property type="molecule type" value="Genomic_DNA"/>
</dbReference>
<dbReference type="Gene3D" id="1.10.1450.10">
    <property type="entry name" value="Tetraspanin"/>
    <property type="match status" value="1"/>
</dbReference>
<protein>
    <recommendedName>
        <fullName evidence="6">Tetraspanin</fullName>
    </recommendedName>
</protein>
<dbReference type="PANTHER" id="PTHR19282:SF477">
    <property type="entry name" value="TETRASPANIN"/>
    <property type="match status" value="1"/>
</dbReference>
<comment type="caution">
    <text evidence="7">The sequence shown here is derived from an EMBL/GenBank/DDBJ whole genome shotgun (WGS) entry which is preliminary data.</text>
</comment>
<gene>
    <name evidence="7" type="ORF">MENT_LOCUS8916</name>
</gene>
<dbReference type="PRINTS" id="PR00259">
    <property type="entry name" value="TMFOUR"/>
</dbReference>
<dbReference type="PANTHER" id="PTHR19282">
    <property type="entry name" value="TETRASPANIN"/>
    <property type="match status" value="1"/>
</dbReference>
<accession>A0A6V7U6E4</accession>
<dbReference type="InterPro" id="IPR000301">
    <property type="entry name" value="Tetraspanin_animals"/>
</dbReference>
<dbReference type="AlphaFoldDB" id="A0A6V7U6E4"/>
<dbReference type="PIRSF" id="PIRSF002419">
    <property type="entry name" value="Tetraspanin"/>
    <property type="match status" value="1"/>
</dbReference>
<dbReference type="InterPro" id="IPR008952">
    <property type="entry name" value="Tetraspanin_EC2_sf"/>
</dbReference>
<feature type="transmembrane region" description="Helical" evidence="6">
    <location>
        <begin position="226"/>
        <end position="249"/>
    </location>
</feature>
<sequence>MSIYFDFRRQRQIFIFLNVIFWAFGWGALVAGIWLYLQKNIYSILAPSSYSSMSAAGLCAAVGAMVLIISLVGIAGIWFTSSKLIISYFCFVLLLFIIQCIAGLMGILYKESVYEYAKLNLRHTINLTYGDNPNADLLWNAWAQMQSDLNCCGAISHSDWFYYPGWKGRKFVPDSCCNLKAFNLDLFNHTQNCGKSLENFDKIIYKQGCVGPFTDWLLQHLQITKLLTLLLGILEILILFSTMHLFLYLRKNRKFNQCNRHSIADELETNSLTTNDYQKTHSQNRRF</sequence>
<feature type="transmembrane region" description="Helical" evidence="6">
    <location>
        <begin position="86"/>
        <end position="109"/>
    </location>
</feature>
<evidence type="ECO:0000256" key="4">
    <source>
        <dbReference type="ARBA" id="ARBA00022989"/>
    </source>
</evidence>
<dbReference type="InterPro" id="IPR018499">
    <property type="entry name" value="Tetraspanin/Peripherin"/>
</dbReference>
<dbReference type="OrthoDB" id="432835at2759"/>
<dbReference type="GO" id="GO:0005886">
    <property type="term" value="C:plasma membrane"/>
    <property type="evidence" value="ECO:0007669"/>
    <property type="project" value="TreeGrafter"/>
</dbReference>
<dbReference type="SUPFAM" id="SSF48652">
    <property type="entry name" value="Tetraspanin"/>
    <property type="match status" value="1"/>
</dbReference>
<evidence type="ECO:0000256" key="6">
    <source>
        <dbReference type="RuleBase" id="RU361218"/>
    </source>
</evidence>
<keyword evidence="4 6" id="KW-1133">Transmembrane helix</keyword>
<name>A0A6V7U6E4_MELEN</name>
<organism evidence="7 8">
    <name type="scientific">Meloidogyne enterolobii</name>
    <name type="common">Root-knot nematode worm</name>
    <name type="synonym">Meloidogyne mayaguensis</name>
    <dbReference type="NCBI Taxonomy" id="390850"/>
    <lineage>
        <taxon>Eukaryota</taxon>
        <taxon>Metazoa</taxon>
        <taxon>Ecdysozoa</taxon>
        <taxon>Nematoda</taxon>
        <taxon>Chromadorea</taxon>
        <taxon>Rhabditida</taxon>
        <taxon>Tylenchina</taxon>
        <taxon>Tylenchomorpha</taxon>
        <taxon>Tylenchoidea</taxon>
        <taxon>Meloidogynidae</taxon>
        <taxon>Meloidogyninae</taxon>
        <taxon>Meloidogyne</taxon>
    </lineage>
</organism>
<comment type="similarity">
    <text evidence="2 6">Belongs to the tetraspanin (TM4SF) family.</text>
</comment>
<feature type="transmembrane region" description="Helical" evidence="6">
    <location>
        <begin position="12"/>
        <end position="35"/>
    </location>
</feature>
<reference evidence="7 8" key="1">
    <citation type="submission" date="2020-08" db="EMBL/GenBank/DDBJ databases">
        <authorList>
            <person name="Koutsovoulos G."/>
            <person name="Danchin GJ E."/>
        </authorList>
    </citation>
    <scope>NUCLEOTIDE SEQUENCE [LARGE SCALE GENOMIC DNA]</scope>
</reference>
<keyword evidence="3 6" id="KW-0812">Transmembrane</keyword>
<evidence type="ECO:0000256" key="1">
    <source>
        <dbReference type="ARBA" id="ARBA00004141"/>
    </source>
</evidence>
<dbReference type="Pfam" id="PF00335">
    <property type="entry name" value="Tetraspanin"/>
    <property type="match status" value="1"/>
</dbReference>
<proteinExistence type="inferred from homology"/>
<dbReference type="Proteomes" id="UP000580250">
    <property type="component" value="Unassembled WGS sequence"/>
</dbReference>